<evidence type="ECO:0000313" key="1">
    <source>
        <dbReference type="EMBL" id="CAG8635663.1"/>
    </source>
</evidence>
<protein>
    <submittedName>
        <fullName evidence="1">16750_t:CDS:1</fullName>
    </submittedName>
</protein>
<dbReference type="AlphaFoldDB" id="A0A9N9DBW9"/>
<gene>
    <name evidence="1" type="ORF">CPELLU_LOCUS8606</name>
</gene>
<comment type="caution">
    <text evidence="1">The sequence shown here is derived from an EMBL/GenBank/DDBJ whole genome shotgun (WGS) entry which is preliminary data.</text>
</comment>
<dbReference type="Proteomes" id="UP000789759">
    <property type="component" value="Unassembled WGS sequence"/>
</dbReference>
<organism evidence="1 2">
    <name type="scientific">Cetraspora pellucida</name>
    <dbReference type="NCBI Taxonomy" id="1433469"/>
    <lineage>
        <taxon>Eukaryota</taxon>
        <taxon>Fungi</taxon>
        <taxon>Fungi incertae sedis</taxon>
        <taxon>Mucoromycota</taxon>
        <taxon>Glomeromycotina</taxon>
        <taxon>Glomeromycetes</taxon>
        <taxon>Diversisporales</taxon>
        <taxon>Gigasporaceae</taxon>
        <taxon>Cetraspora</taxon>
    </lineage>
</organism>
<name>A0A9N9DBW9_9GLOM</name>
<evidence type="ECO:0000313" key="2">
    <source>
        <dbReference type="Proteomes" id="UP000789759"/>
    </source>
</evidence>
<dbReference type="EMBL" id="CAJVQA010006178">
    <property type="protein sequence ID" value="CAG8635663.1"/>
    <property type="molecule type" value="Genomic_DNA"/>
</dbReference>
<sequence>MQIEMSWENFYIEKENFNEQIEITERNTPTDASLLSSEAR</sequence>
<keyword evidence="2" id="KW-1185">Reference proteome</keyword>
<proteinExistence type="predicted"/>
<accession>A0A9N9DBW9</accession>
<reference evidence="1" key="1">
    <citation type="submission" date="2021-06" db="EMBL/GenBank/DDBJ databases">
        <authorList>
            <person name="Kallberg Y."/>
            <person name="Tangrot J."/>
            <person name="Rosling A."/>
        </authorList>
    </citation>
    <scope>NUCLEOTIDE SEQUENCE</scope>
    <source>
        <strain evidence="1">FL966</strain>
    </source>
</reference>